<evidence type="ECO:0000313" key="12">
    <source>
        <dbReference type="EMBL" id="MBN3274660.1"/>
    </source>
</evidence>
<feature type="transmembrane region" description="Helical" evidence="10">
    <location>
        <begin position="107"/>
        <end position="128"/>
    </location>
</feature>
<feature type="transmembrane region" description="Helical" evidence="10">
    <location>
        <begin position="292"/>
        <end position="313"/>
    </location>
</feature>
<dbReference type="InterPro" id="IPR000276">
    <property type="entry name" value="GPCR_Rhodpsn"/>
</dbReference>
<evidence type="ECO:0000256" key="8">
    <source>
        <dbReference type="ARBA" id="ARBA00023224"/>
    </source>
</evidence>
<keyword evidence="6 10" id="KW-0472">Membrane</keyword>
<dbReference type="CDD" id="cd00637">
    <property type="entry name" value="7tm_classA_rhodopsin-like"/>
    <property type="match status" value="1"/>
</dbReference>
<proteinExistence type="inferred from homology"/>
<accession>A0ABS2XK52</accession>
<dbReference type="Proteomes" id="UP001166093">
    <property type="component" value="Unassembled WGS sequence"/>
</dbReference>
<feature type="transmembrane region" description="Helical" evidence="10">
    <location>
        <begin position="21"/>
        <end position="45"/>
    </location>
</feature>
<dbReference type="InterPro" id="IPR017452">
    <property type="entry name" value="GPCR_Rhodpsn_7TM"/>
</dbReference>
<comment type="caution">
    <text evidence="12">The sequence shown here is derived from an EMBL/GenBank/DDBJ whole genome shotgun (WGS) entry which is preliminary data.</text>
</comment>
<evidence type="ECO:0000256" key="2">
    <source>
        <dbReference type="ARBA" id="ARBA00022475"/>
    </source>
</evidence>
<keyword evidence="3 9" id="KW-0812">Transmembrane</keyword>
<feature type="non-terminal residue" evidence="12">
    <location>
        <position position="1"/>
    </location>
</feature>
<protein>
    <submittedName>
        <fullName evidence="12">AA2AR protein</fullName>
    </submittedName>
</protein>
<feature type="transmembrane region" description="Helical" evidence="10">
    <location>
        <begin position="205"/>
        <end position="229"/>
    </location>
</feature>
<keyword evidence="5 9" id="KW-0297">G-protein coupled receptor</keyword>
<dbReference type="Gene3D" id="1.20.1070.10">
    <property type="entry name" value="Rhodopsin 7-helix transmembrane proteins"/>
    <property type="match status" value="1"/>
</dbReference>
<name>A0ABS2XK52_POLSP</name>
<evidence type="ECO:0000259" key="11">
    <source>
        <dbReference type="PROSITE" id="PS50262"/>
    </source>
</evidence>
<feature type="transmembrane region" description="Helical" evidence="10">
    <location>
        <begin position="57"/>
        <end position="79"/>
    </location>
</feature>
<evidence type="ECO:0000256" key="1">
    <source>
        <dbReference type="ARBA" id="ARBA00004651"/>
    </source>
</evidence>
<gene>
    <name evidence="12" type="primary">Adora2a_1</name>
    <name evidence="12" type="ORF">GTO93_0019120</name>
</gene>
<evidence type="ECO:0000256" key="9">
    <source>
        <dbReference type="RuleBase" id="RU000688"/>
    </source>
</evidence>
<evidence type="ECO:0000256" key="4">
    <source>
        <dbReference type="ARBA" id="ARBA00022989"/>
    </source>
</evidence>
<evidence type="ECO:0000313" key="13">
    <source>
        <dbReference type="Proteomes" id="UP001166093"/>
    </source>
</evidence>
<keyword evidence="8 9" id="KW-0807">Transducer</keyword>
<comment type="similarity">
    <text evidence="9">Belongs to the G-protein coupled receptor 1 family.</text>
</comment>
<reference evidence="12" key="1">
    <citation type="journal article" date="2021" name="Cell">
        <title>Tracing the genetic footprints of vertebrate landing in non-teleost ray-finned fishes.</title>
        <authorList>
            <person name="Bi X."/>
            <person name="Wang K."/>
            <person name="Yang L."/>
            <person name="Pan H."/>
            <person name="Jiang H."/>
            <person name="Wei Q."/>
            <person name="Fang M."/>
            <person name="Yu H."/>
            <person name="Zhu C."/>
            <person name="Cai Y."/>
            <person name="He Y."/>
            <person name="Gan X."/>
            <person name="Zeng H."/>
            <person name="Yu D."/>
            <person name="Zhu Y."/>
            <person name="Jiang H."/>
            <person name="Qiu Q."/>
            <person name="Yang H."/>
            <person name="Zhang Y.E."/>
            <person name="Wang W."/>
            <person name="Zhu M."/>
            <person name="He S."/>
            <person name="Zhang G."/>
        </authorList>
    </citation>
    <scope>NUCLEOTIDE SEQUENCE</scope>
    <source>
        <strain evidence="12">Pddl_001</strain>
    </source>
</reference>
<organism evidence="12 13">
    <name type="scientific">Polyodon spathula</name>
    <name type="common">North American paddlefish</name>
    <name type="synonym">Squalus spathula</name>
    <dbReference type="NCBI Taxonomy" id="7913"/>
    <lineage>
        <taxon>Eukaryota</taxon>
        <taxon>Metazoa</taxon>
        <taxon>Chordata</taxon>
        <taxon>Craniata</taxon>
        <taxon>Vertebrata</taxon>
        <taxon>Euteleostomi</taxon>
        <taxon>Actinopterygii</taxon>
        <taxon>Chondrostei</taxon>
        <taxon>Acipenseriformes</taxon>
        <taxon>Polyodontidae</taxon>
        <taxon>Polyodon</taxon>
    </lineage>
</organism>
<dbReference type="PRINTS" id="PR00237">
    <property type="entry name" value="GPCRRHODOPSN"/>
</dbReference>
<dbReference type="EMBL" id="JAAWVQ010042619">
    <property type="protein sequence ID" value="MBN3274660.1"/>
    <property type="molecule type" value="Genomic_DNA"/>
</dbReference>
<feature type="non-terminal residue" evidence="12">
    <location>
        <position position="361"/>
    </location>
</feature>
<feature type="transmembrane region" description="Helical" evidence="10">
    <location>
        <begin position="262"/>
        <end position="286"/>
    </location>
</feature>
<keyword evidence="2" id="KW-1003">Cell membrane</keyword>
<dbReference type="PROSITE" id="PS50262">
    <property type="entry name" value="G_PROTEIN_RECEP_F1_2"/>
    <property type="match status" value="1"/>
</dbReference>
<evidence type="ECO:0000256" key="3">
    <source>
        <dbReference type="ARBA" id="ARBA00022692"/>
    </source>
</evidence>
<sequence length="361" mass="40311">MRSVKDERTCSSCNEILHGDVLKVCGMIVLIAAIILGNVVSLLVFLGSKRFRTPQGYLKASLALADLAVGVLVVPYSAYREIAILLQEKDCNEIIPTAVWRFHPCHVIGPVFAGCTFVSITTIFLLCIERSITVLKPLHKNLMVTKKRTIALIAFSWLMCFFLAVVPLLFSQDIRLHYSPCSKMCNYAFSTRESARTGTGWNVMLIFPTFDFSLLGGTFVINLITFGALRQFSKVRKQLAQPKVQGISNRPSFSDIKAAKTIAILTVSFSACFGPIAVFVVGSVLGYQWCEFSFYAFWILTSNSCWNVVIYSARDRKFRQRTRELFFGKVLKSKRRCPGSNAGSPGHCVAVLKEILHRECA</sequence>
<keyword evidence="7 9" id="KW-0675">Receptor</keyword>
<dbReference type="Pfam" id="PF00001">
    <property type="entry name" value="7tm_1"/>
    <property type="match status" value="1"/>
</dbReference>
<evidence type="ECO:0000256" key="6">
    <source>
        <dbReference type="ARBA" id="ARBA00023136"/>
    </source>
</evidence>
<dbReference type="PANTHER" id="PTHR24249:SF307">
    <property type="entry name" value="TRACE AMINE-ASSOCIATED RECEPTOR 5"/>
    <property type="match status" value="1"/>
</dbReference>
<comment type="subcellular location">
    <subcellularLocation>
        <location evidence="1">Cell membrane</location>
        <topology evidence="1">Multi-pass membrane protein</topology>
    </subcellularLocation>
</comment>
<dbReference type="PROSITE" id="PS00237">
    <property type="entry name" value="G_PROTEIN_RECEP_F1_1"/>
    <property type="match status" value="1"/>
</dbReference>
<evidence type="ECO:0000256" key="7">
    <source>
        <dbReference type="ARBA" id="ARBA00023170"/>
    </source>
</evidence>
<evidence type="ECO:0000256" key="5">
    <source>
        <dbReference type="ARBA" id="ARBA00023040"/>
    </source>
</evidence>
<dbReference type="InterPro" id="IPR050569">
    <property type="entry name" value="TAAR"/>
</dbReference>
<feature type="transmembrane region" description="Helical" evidence="10">
    <location>
        <begin position="149"/>
        <end position="170"/>
    </location>
</feature>
<dbReference type="SUPFAM" id="SSF81321">
    <property type="entry name" value="Family A G protein-coupled receptor-like"/>
    <property type="match status" value="1"/>
</dbReference>
<evidence type="ECO:0000256" key="10">
    <source>
        <dbReference type="SAM" id="Phobius"/>
    </source>
</evidence>
<keyword evidence="4 10" id="KW-1133">Transmembrane helix</keyword>
<keyword evidence="13" id="KW-1185">Reference proteome</keyword>
<dbReference type="PANTHER" id="PTHR24249">
    <property type="entry name" value="HISTAMINE RECEPTOR-RELATED G-PROTEIN COUPLED RECEPTOR"/>
    <property type="match status" value="1"/>
</dbReference>
<feature type="domain" description="G-protein coupled receptors family 1 profile" evidence="11">
    <location>
        <begin position="37"/>
        <end position="311"/>
    </location>
</feature>